<dbReference type="Pfam" id="PF00069">
    <property type="entry name" value="Pkinase"/>
    <property type="match status" value="1"/>
</dbReference>
<proteinExistence type="predicted"/>
<keyword evidence="6" id="KW-1185">Reference proteome</keyword>
<dbReference type="GO" id="GO:0005524">
    <property type="term" value="F:ATP binding"/>
    <property type="evidence" value="ECO:0007669"/>
    <property type="project" value="UniProtKB-KW"/>
</dbReference>
<evidence type="ECO:0000256" key="1">
    <source>
        <dbReference type="ARBA" id="ARBA00022741"/>
    </source>
</evidence>
<name>A0A150GZU6_GONPE</name>
<feature type="domain" description="Protein kinase" evidence="4">
    <location>
        <begin position="1"/>
        <end position="141"/>
    </location>
</feature>
<comment type="caution">
    <text evidence="5">The sequence shown here is derived from an EMBL/GenBank/DDBJ whole genome shotgun (WGS) entry which is preliminary data.</text>
</comment>
<keyword evidence="2" id="KW-0067">ATP-binding</keyword>
<dbReference type="GO" id="GO:0004672">
    <property type="term" value="F:protein kinase activity"/>
    <property type="evidence" value="ECO:0007669"/>
    <property type="project" value="InterPro"/>
</dbReference>
<accession>A0A150GZU6</accession>
<dbReference type="Gene3D" id="1.10.510.10">
    <property type="entry name" value="Transferase(Phosphotransferase) domain 1"/>
    <property type="match status" value="1"/>
</dbReference>
<dbReference type="PROSITE" id="PS50011">
    <property type="entry name" value="PROTEIN_KINASE_DOM"/>
    <property type="match status" value="1"/>
</dbReference>
<dbReference type="SUPFAM" id="SSF56112">
    <property type="entry name" value="Protein kinase-like (PK-like)"/>
    <property type="match status" value="1"/>
</dbReference>
<evidence type="ECO:0000256" key="3">
    <source>
        <dbReference type="SAM" id="MobiDB-lite"/>
    </source>
</evidence>
<dbReference type="InterPro" id="IPR000719">
    <property type="entry name" value="Prot_kinase_dom"/>
</dbReference>
<dbReference type="InterPro" id="IPR011009">
    <property type="entry name" value="Kinase-like_dom_sf"/>
</dbReference>
<gene>
    <name evidence="5" type="ORF">GPECTOR_4g922</name>
</gene>
<organism evidence="5 6">
    <name type="scientific">Gonium pectorale</name>
    <name type="common">Green alga</name>
    <dbReference type="NCBI Taxonomy" id="33097"/>
    <lineage>
        <taxon>Eukaryota</taxon>
        <taxon>Viridiplantae</taxon>
        <taxon>Chlorophyta</taxon>
        <taxon>core chlorophytes</taxon>
        <taxon>Chlorophyceae</taxon>
        <taxon>CS clade</taxon>
        <taxon>Chlamydomonadales</taxon>
        <taxon>Volvocaceae</taxon>
        <taxon>Gonium</taxon>
    </lineage>
</organism>
<keyword evidence="1" id="KW-0547">Nucleotide-binding</keyword>
<reference evidence="6" key="1">
    <citation type="journal article" date="2016" name="Nat. Commun.">
        <title>The Gonium pectorale genome demonstrates co-option of cell cycle regulation during the evolution of multicellularity.</title>
        <authorList>
            <person name="Hanschen E.R."/>
            <person name="Marriage T.N."/>
            <person name="Ferris P.J."/>
            <person name="Hamaji T."/>
            <person name="Toyoda A."/>
            <person name="Fujiyama A."/>
            <person name="Neme R."/>
            <person name="Noguchi H."/>
            <person name="Minakuchi Y."/>
            <person name="Suzuki M."/>
            <person name="Kawai-Toyooka H."/>
            <person name="Smith D.R."/>
            <person name="Sparks H."/>
            <person name="Anderson J."/>
            <person name="Bakaric R."/>
            <person name="Luria V."/>
            <person name="Karger A."/>
            <person name="Kirschner M.W."/>
            <person name="Durand P.M."/>
            <person name="Michod R.E."/>
            <person name="Nozaki H."/>
            <person name="Olson B.J."/>
        </authorList>
    </citation>
    <scope>NUCLEOTIDE SEQUENCE [LARGE SCALE GENOMIC DNA]</scope>
    <source>
        <strain evidence="6">NIES-2863</strain>
    </source>
</reference>
<dbReference type="Proteomes" id="UP000075714">
    <property type="component" value="Unassembled WGS sequence"/>
</dbReference>
<dbReference type="EMBL" id="LSYV01000005">
    <property type="protein sequence ID" value="KXZ54850.1"/>
    <property type="molecule type" value="Genomic_DNA"/>
</dbReference>
<evidence type="ECO:0000256" key="2">
    <source>
        <dbReference type="ARBA" id="ARBA00022840"/>
    </source>
</evidence>
<dbReference type="OrthoDB" id="547430at2759"/>
<dbReference type="InterPro" id="IPR050117">
    <property type="entry name" value="MAPK"/>
</dbReference>
<evidence type="ECO:0000259" key="4">
    <source>
        <dbReference type="PROSITE" id="PS50011"/>
    </source>
</evidence>
<feature type="region of interest" description="Disordered" evidence="3">
    <location>
        <begin position="624"/>
        <end position="652"/>
    </location>
</feature>
<dbReference type="PANTHER" id="PTHR24055">
    <property type="entry name" value="MITOGEN-ACTIVATED PROTEIN KINASE"/>
    <property type="match status" value="1"/>
</dbReference>
<protein>
    <recommendedName>
        <fullName evidence="4">Protein kinase domain-containing protein</fullName>
    </recommendedName>
</protein>
<evidence type="ECO:0000313" key="6">
    <source>
        <dbReference type="Proteomes" id="UP000075714"/>
    </source>
</evidence>
<evidence type="ECO:0000313" key="5">
    <source>
        <dbReference type="EMBL" id="KXZ54850.1"/>
    </source>
</evidence>
<feature type="compositionally biased region" description="Gly residues" evidence="3">
    <location>
        <begin position="638"/>
        <end position="652"/>
    </location>
</feature>
<dbReference type="AlphaFoldDB" id="A0A150GZU6"/>
<sequence length="716" mass="71689">MPPGGLQPVKYTAAASRWYCAPESLLGGEASPASDVWALGCILAELVMGRPLMPGSDEELDQLCCVVATIGRLSDAQEQLLQLLPVEQRLRVEEARARGPLLDRIPKLTTCSALLQAVRACLQPDPAARPTAQQLRAMPYFEDLRQALQAGEAAKAAKECGGQQAPGISSIADSLAAGGAEPMDAMDVDAGVGVAGPCTGNATAAAASAAVPQASAPRRFGGVQAAAPVRPAPRTRVSALTATIRGKPFEADGGYTDLMPEVLRLVEMWEAAAQDVGFGPIAMAARRASSATVAAGSLSPAASLPTSGELQPLYMRWPSGECSPMSAGIPMSGSMRGLPVAAVHAGPFAAAQGAAVACATPIAAAVGGCGAAKPVAAAGDAAGATTTAAGSAASPMESSPAAPATAVPIRCQGGMNVGAAAAALAHDGRQHSIPVSSSVGAVPFMATTGGRPSSSGLSAGQLRSRAIVNRARRHHLRESAPSGSMPNALLASSCPRGGLGSSATLLQQEVAAATGSGSGRPLGLGARGHATRRSFADLTELASVAEGAPLDCGGTPPDGKRRRGLWVTRHLGHHGSQPSLASFGLGSLTTEASLGSLPEHEPLMEDKRHGSRLSTFSLAITAGSAAAPNHRMRRSGSGSDGPGAGSPAWRGGGWQQAFQAGAAAASRNASMPQPIAGRSRCFAAAHGSDGAGMAGSACSDLTHSAASDTLLRNEVA</sequence>